<evidence type="ECO:0000256" key="2">
    <source>
        <dbReference type="ARBA" id="ARBA00022723"/>
    </source>
</evidence>
<gene>
    <name evidence="11" type="ORF">LAZ67_8002962</name>
</gene>
<dbReference type="Pfam" id="PF00096">
    <property type="entry name" value="zf-C2H2"/>
    <property type="match status" value="4"/>
</dbReference>
<dbReference type="InterPro" id="IPR036236">
    <property type="entry name" value="Znf_C2H2_sf"/>
</dbReference>
<evidence type="ECO:0000313" key="11">
    <source>
        <dbReference type="EMBL" id="UYV71395.1"/>
    </source>
</evidence>
<feature type="transmembrane region" description="Helical" evidence="9">
    <location>
        <begin position="209"/>
        <end position="237"/>
    </location>
</feature>
<evidence type="ECO:0000256" key="3">
    <source>
        <dbReference type="ARBA" id="ARBA00022737"/>
    </source>
</evidence>
<evidence type="ECO:0000256" key="5">
    <source>
        <dbReference type="ARBA" id="ARBA00022833"/>
    </source>
</evidence>
<keyword evidence="9" id="KW-0812">Transmembrane</keyword>
<dbReference type="SMART" id="SM00355">
    <property type="entry name" value="ZnF_C2H2"/>
    <property type="match status" value="4"/>
</dbReference>
<evidence type="ECO:0000256" key="6">
    <source>
        <dbReference type="ARBA" id="ARBA00023242"/>
    </source>
</evidence>
<evidence type="ECO:0000256" key="8">
    <source>
        <dbReference type="SAM" id="MobiDB-lite"/>
    </source>
</evidence>
<evidence type="ECO:0000256" key="4">
    <source>
        <dbReference type="ARBA" id="ARBA00022771"/>
    </source>
</evidence>
<dbReference type="EMBL" id="CP092870">
    <property type="protein sequence ID" value="UYV71395.1"/>
    <property type="molecule type" value="Genomic_DNA"/>
</dbReference>
<dbReference type="Proteomes" id="UP001235939">
    <property type="component" value="Chromosome 08"/>
</dbReference>
<keyword evidence="4 7" id="KW-0863">Zinc-finger</keyword>
<feature type="domain" description="C2H2-type" evidence="10">
    <location>
        <begin position="282"/>
        <end position="309"/>
    </location>
</feature>
<organism evidence="11 12">
    <name type="scientific">Cordylochernes scorpioides</name>
    <dbReference type="NCBI Taxonomy" id="51811"/>
    <lineage>
        <taxon>Eukaryota</taxon>
        <taxon>Metazoa</taxon>
        <taxon>Ecdysozoa</taxon>
        <taxon>Arthropoda</taxon>
        <taxon>Chelicerata</taxon>
        <taxon>Arachnida</taxon>
        <taxon>Pseudoscorpiones</taxon>
        <taxon>Cheliferoidea</taxon>
        <taxon>Chernetidae</taxon>
        <taxon>Cordylochernes</taxon>
    </lineage>
</organism>
<dbReference type="SUPFAM" id="SSF57667">
    <property type="entry name" value="beta-beta-alpha zinc fingers"/>
    <property type="match status" value="2"/>
</dbReference>
<reference evidence="11 12" key="1">
    <citation type="submission" date="2022-01" db="EMBL/GenBank/DDBJ databases">
        <title>A chromosomal length assembly of Cordylochernes scorpioides.</title>
        <authorList>
            <person name="Zeh D."/>
            <person name="Zeh J."/>
        </authorList>
    </citation>
    <scope>NUCLEOTIDE SEQUENCE [LARGE SCALE GENOMIC DNA]</scope>
    <source>
        <strain evidence="11">IN4F17</strain>
        <tissue evidence="11">Whole Body</tissue>
    </source>
</reference>
<proteinExistence type="predicted"/>
<protein>
    <recommendedName>
        <fullName evidence="10">C2H2-type domain-containing protein</fullName>
    </recommendedName>
</protein>
<dbReference type="PROSITE" id="PS50157">
    <property type="entry name" value="ZINC_FINGER_C2H2_2"/>
    <property type="match status" value="4"/>
</dbReference>
<sequence>MLTTRVMQVRLKYGCHEEEQGGVYYCNWVRFLRCGPDPNLRAYVGRGGDIVFETVRDVAPRDELRACLGDEPDLPRHVLSAHYRIAMGAALEGSPLDLSQSHDVELEHPAASTTPNSSESEDRPSSFSSGSLSPRIEHTMSPCAGEKPHVCEVCGKGFSTSSSLNTHRRIHSGEKPHQCQVCGKRFTASSNLYYHRMTHIKQYHIVNLLLIYLSLVHVVEAMIIKVGSLRLLLLLYLHMNVLKWTKLCLQEKPHKCSLCSKSFPTPGDLKSHMYVHNGSWPFRCHICNRGFSKHTNLKNHLFLHTDDSQEKCIKCLKLFPVASHMLTHGYCNLCYVSGNGIALTTKTDSSPKKEDDSSMFMPDDKEVHPLFFNVLDHMMLRYRQAGLLAGNPLSPMLLGNHPLGPSSTSLLPQKT</sequence>
<keyword evidence="2" id="KW-0479">Metal-binding</keyword>
<evidence type="ECO:0000313" key="12">
    <source>
        <dbReference type="Proteomes" id="UP001235939"/>
    </source>
</evidence>
<keyword evidence="9" id="KW-1133">Transmembrane helix</keyword>
<dbReference type="Gene3D" id="3.30.160.60">
    <property type="entry name" value="Classic Zinc Finger"/>
    <property type="match status" value="4"/>
</dbReference>
<feature type="domain" description="C2H2-type" evidence="10">
    <location>
        <begin position="254"/>
        <end position="281"/>
    </location>
</feature>
<comment type="subcellular location">
    <subcellularLocation>
        <location evidence="1">Nucleus</location>
    </subcellularLocation>
</comment>
<keyword evidence="12" id="KW-1185">Reference proteome</keyword>
<dbReference type="PROSITE" id="PS00028">
    <property type="entry name" value="ZINC_FINGER_C2H2_1"/>
    <property type="match status" value="4"/>
</dbReference>
<evidence type="ECO:0000256" key="9">
    <source>
        <dbReference type="SAM" id="Phobius"/>
    </source>
</evidence>
<dbReference type="InterPro" id="IPR046341">
    <property type="entry name" value="SET_dom_sf"/>
</dbReference>
<dbReference type="PANTHER" id="PTHR24394">
    <property type="entry name" value="ZINC FINGER PROTEIN"/>
    <property type="match status" value="1"/>
</dbReference>
<evidence type="ECO:0000259" key="10">
    <source>
        <dbReference type="PROSITE" id="PS50157"/>
    </source>
</evidence>
<keyword evidence="9" id="KW-0472">Membrane</keyword>
<dbReference type="Gene3D" id="2.170.270.10">
    <property type="entry name" value="SET domain"/>
    <property type="match status" value="1"/>
</dbReference>
<keyword evidence="3" id="KW-0677">Repeat</keyword>
<accession>A0ABY6KRB9</accession>
<feature type="domain" description="C2H2-type" evidence="10">
    <location>
        <begin position="149"/>
        <end position="176"/>
    </location>
</feature>
<evidence type="ECO:0000256" key="1">
    <source>
        <dbReference type="ARBA" id="ARBA00004123"/>
    </source>
</evidence>
<feature type="region of interest" description="Disordered" evidence="8">
    <location>
        <begin position="107"/>
        <end position="141"/>
    </location>
</feature>
<feature type="domain" description="C2H2-type" evidence="10">
    <location>
        <begin position="177"/>
        <end position="204"/>
    </location>
</feature>
<dbReference type="InterPro" id="IPR013087">
    <property type="entry name" value="Znf_C2H2_type"/>
</dbReference>
<evidence type="ECO:0000256" key="7">
    <source>
        <dbReference type="PROSITE-ProRule" id="PRU00042"/>
    </source>
</evidence>
<keyword evidence="5" id="KW-0862">Zinc</keyword>
<keyword evidence="6" id="KW-0539">Nucleus</keyword>
<name>A0ABY6KRB9_9ARAC</name>
<dbReference type="PANTHER" id="PTHR24394:SF29">
    <property type="entry name" value="MYONEURIN"/>
    <property type="match status" value="1"/>
</dbReference>